<comment type="caution">
    <text evidence="1">The sequence shown here is derived from an EMBL/GenBank/DDBJ whole genome shotgun (WGS) entry which is preliminary data.</text>
</comment>
<evidence type="ECO:0000313" key="1">
    <source>
        <dbReference type="EMBL" id="CAL1270254.1"/>
    </source>
</evidence>
<sequence length="111" mass="12830">MFVDVLWNFAFGLRTLLPIRLPKTFRSETAQESTPPTGNLLVINNWAVNGDTSSFQAVNHSPPDTFESKINPDEESRLSLREFILQTRPRDFHFRGINCLRCKVRETHPLM</sequence>
<evidence type="ECO:0000313" key="2">
    <source>
        <dbReference type="Proteomes" id="UP001497382"/>
    </source>
</evidence>
<name>A0AAV1ZFG5_9ARAC</name>
<dbReference type="AlphaFoldDB" id="A0AAV1ZFG5"/>
<dbReference type="EMBL" id="CAXIEN010000047">
    <property type="protein sequence ID" value="CAL1270254.1"/>
    <property type="molecule type" value="Genomic_DNA"/>
</dbReference>
<accession>A0AAV1ZFG5</accession>
<reference evidence="1 2" key="1">
    <citation type="submission" date="2024-04" db="EMBL/GenBank/DDBJ databases">
        <authorList>
            <person name="Rising A."/>
            <person name="Reimegard J."/>
            <person name="Sonavane S."/>
            <person name="Akerstrom W."/>
            <person name="Nylinder S."/>
            <person name="Hedman E."/>
            <person name="Kallberg Y."/>
        </authorList>
    </citation>
    <scope>NUCLEOTIDE SEQUENCE [LARGE SCALE GENOMIC DNA]</scope>
</reference>
<protein>
    <submittedName>
        <fullName evidence="1">Uncharacterized protein</fullName>
    </submittedName>
</protein>
<keyword evidence="2" id="KW-1185">Reference proteome</keyword>
<dbReference type="Proteomes" id="UP001497382">
    <property type="component" value="Unassembled WGS sequence"/>
</dbReference>
<gene>
    <name evidence="1" type="ORF">LARSCL_LOCUS5188</name>
</gene>
<proteinExistence type="predicted"/>
<organism evidence="1 2">
    <name type="scientific">Larinioides sclopetarius</name>
    <dbReference type="NCBI Taxonomy" id="280406"/>
    <lineage>
        <taxon>Eukaryota</taxon>
        <taxon>Metazoa</taxon>
        <taxon>Ecdysozoa</taxon>
        <taxon>Arthropoda</taxon>
        <taxon>Chelicerata</taxon>
        <taxon>Arachnida</taxon>
        <taxon>Araneae</taxon>
        <taxon>Araneomorphae</taxon>
        <taxon>Entelegynae</taxon>
        <taxon>Araneoidea</taxon>
        <taxon>Araneidae</taxon>
        <taxon>Larinioides</taxon>
    </lineage>
</organism>